<reference evidence="2 3" key="1">
    <citation type="journal article" date="2013" name="Genome Announc.">
        <title>Draft Genome Sequence of Strain JLT2015T, Belonging to the Family Sphingomonadaceae of the Alphaproteobacteria.</title>
        <authorList>
            <person name="Tang K."/>
            <person name="Liu K."/>
            <person name="Li S."/>
            <person name="Jiao N."/>
        </authorList>
    </citation>
    <scope>NUCLEOTIDE SEQUENCE [LARGE SCALE GENOMIC DNA]</scope>
    <source>
        <strain evidence="2 3">JLT2015</strain>
    </source>
</reference>
<name>M2TAD6_9SPHN</name>
<gene>
    <name evidence="2" type="ORF">C725_1455</name>
</gene>
<dbReference type="RefSeq" id="WP_008601378.1">
    <property type="nucleotide sequence ID" value="NZ_AMRV01000003.1"/>
</dbReference>
<accession>M2TAD6</accession>
<protein>
    <submittedName>
        <fullName evidence="2">Uncharacterized protein</fullName>
    </submittedName>
</protein>
<feature type="transmembrane region" description="Helical" evidence="1">
    <location>
        <begin position="70"/>
        <end position="91"/>
    </location>
</feature>
<sequence length="143" mass="14568">MSQDVLHDFDGLRVGAAPIAGPGHNGGPALSSVRAAGAVPLPILLVFAGSFLVLLLALAMPAMGAASFPLLFAIFAVCFAAYFGGGLISPIGQEARQRRSHAPVASGDGQLSAREAAWQILPLPMLLMGFGLFAVAAKALIFA</sequence>
<feature type="transmembrane region" description="Helical" evidence="1">
    <location>
        <begin position="38"/>
        <end position="58"/>
    </location>
</feature>
<keyword evidence="1" id="KW-0472">Membrane</keyword>
<evidence type="ECO:0000313" key="3">
    <source>
        <dbReference type="Proteomes" id="UP000011717"/>
    </source>
</evidence>
<dbReference type="AlphaFoldDB" id="M2TAD6"/>
<proteinExistence type="predicted"/>
<comment type="caution">
    <text evidence="2">The sequence shown here is derived from an EMBL/GenBank/DDBJ whole genome shotgun (WGS) entry which is preliminary data.</text>
</comment>
<dbReference type="EMBL" id="AMRV01000003">
    <property type="protein sequence ID" value="EMD83554.1"/>
    <property type="molecule type" value="Genomic_DNA"/>
</dbReference>
<keyword evidence="1" id="KW-1133">Transmembrane helix</keyword>
<keyword evidence="1" id="KW-0812">Transmembrane</keyword>
<keyword evidence="3" id="KW-1185">Reference proteome</keyword>
<organism evidence="2 3">
    <name type="scientific">Pacificimonas flava</name>
    <dbReference type="NCBI Taxonomy" id="1234595"/>
    <lineage>
        <taxon>Bacteria</taxon>
        <taxon>Pseudomonadati</taxon>
        <taxon>Pseudomonadota</taxon>
        <taxon>Alphaproteobacteria</taxon>
        <taxon>Sphingomonadales</taxon>
        <taxon>Sphingosinicellaceae</taxon>
        <taxon>Pacificimonas</taxon>
    </lineage>
</organism>
<evidence type="ECO:0000256" key="1">
    <source>
        <dbReference type="SAM" id="Phobius"/>
    </source>
</evidence>
<evidence type="ECO:0000313" key="2">
    <source>
        <dbReference type="EMBL" id="EMD83554.1"/>
    </source>
</evidence>
<dbReference type="Proteomes" id="UP000011717">
    <property type="component" value="Unassembled WGS sequence"/>
</dbReference>
<feature type="transmembrane region" description="Helical" evidence="1">
    <location>
        <begin position="120"/>
        <end position="141"/>
    </location>
</feature>